<dbReference type="CDD" id="cd05233">
    <property type="entry name" value="SDR_c"/>
    <property type="match status" value="1"/>
</dbReference>
<dbReference type="GO" id="GO:0016616">
    <property type="term" value="F:oxidoreductase activity, acting on the CH-OH group of donors, NAD or NADP as acceptor"/>
    <property type="evidence" value="ECO:0007669"/>
    <property type="project" value="UniProtKB-ARBA"/>
</dbReference>
<protein>
    <submittedName>
        <fullName evidence="5">SDR family oxidoreductase</fullName>
    </submittedName>
</protein>
<dbReference type="SUPFAM" id="SSF51735">
    <property type="entry name" value="NAD(P)-binding Rossmann-fold domains"/>
    <property type="match status" value="1"/>
</dbReference>
<dbReference type="InterPro" id="IPR002347">
    <property type="entry name" value="SDR_fam"/>
</dbReference>
<dbReference type="PRINTS" id="PR00080">
    <property type="entry name" value="SDRFAMILY"/>
</dbReference>
<dbReference type="Pfam" id="PF00106">
    <property type="entry name" value="adh_short"/>
    <property type="match status" value="1"/>
</dbReference>
<dbReference type="Gene3D" id="3.40.50.720">
    <property type="entry name" value="NAD(P)-binding Rossmann-like Domain"/>
    <property type="match status" value="1"/>
</dbReference>
<keyword evidence="2" id="KW-0560">Oxidoreductase</keyword>
<evidence type="ECO:0000256" key="2">
    <source>
        <dbReference type="ARBA" id="ARBA00023002"/>
    </source>
</evidence>
<dbReference type="PANTHER" id="PTHR42760">
    <property type="entry name" value="SHORT-CHAIN DEHYDROGENASES/REDUCTASES FAMILY MEMBER"/>
    <property type="match status" value="1"/>
</dbReference>
<evidence type="ECO:0000256" key="1">
    <source>
        <dbReference type="ARBA" id="ARBA00006484"/>
    </source>
</evidence>
<dbReference type="InterPro" id="IPR020904">
    <property type="entry name" value="Sc_DH/Rdtase_CS"/>
</dbReference>
<accession>A0A559K956</accession>
<comment type="caution">
    <text evidence="5">The sequence shown here is derived from an EMBL/GenBank/DDBJ whole genome shotgun (WGS) entry which is preliminary data.</text>
</comment>
<proteinExistence type="inferred from homology"/>
<keyword evidence="6" id="KW-1185">Reference proteome</keyword>
<dbReference type="SMART" id="SM00822">
    <property type="entry name" value="PKS_KR"/>
    <property type="match status" value="1"/>
</dbReference>
<organism evidence="5 6">
    <name type="scientific">Paenibacillus cremeus</name>
    <dbReference type="NCBI Taxonomy" id="2163881"/>
    <lineage>
        <taxon>Bacteria</taxon>
        <taxon>Bacillati</taxon>
        <taxon>Bacillota</taxon>
        <taxon>Bacilli</taxon>
        <taxon>Bacillales</taxon>
        <taxon>Paenibacillaceae</taxon>
        <taxon>Paenibacillus</taxon>
    </lineage>
</organism>
<dbReference type="GO" id="GO:0008206">
    <property type="term" value="P:bile acid metabolic process"/>
    <property type="evidence" value="ECO:0007669"/>
    <property type="project" value="UniProtKB-ARBA"/>
</dbReference>
<dbReference type="AlphaFoldDB" id="A0A559K956"/>
<sequence length="251" mass="27670">MDGQLRFNGKVALITGGSEGIGAALMRAMVENGASVVAVARNSQRLSEAAEGVSLAHRERVKLVSADVRDEEQVQAVITETLAAYGKIDFLLNCAGVSMREPTSVEEIHPTEWNRIMETNLNGTFYFCRGVLPSMKARDEGYIINILSTAAYRVGKGNSLYSASKFGARALTEALMEEHRNTGVRISSVSPGPVNTNIWSHKSRHVSDEERARMLEPSDIVRIVMFLLTNEPYVHIDNITVTPWGRQPTKH</sequence>
<reference evidence="5 6" key="1">
    <citation type="submission" date="2019-07" db="EMBL/GenBank/DDBJ databases">
        <authorList>
            <person name="Kim J."/>
        </authorList>
    </citation>
    <scope>NUCLEOTIDE SEQUENCE [LARGE SCALE GENOMIC DNA]</scope>
    <source>
        <strain evidence="5 6">JC52</strain>
    </source>
</reference>
<dbReference type="InterPro" id="IPR057326">
    <property type="entry name" value="KR_dom"/>
</dbReference>
<dbReference type="InterPro" id="IPR036291">
    <property type="entry name" value="NAD(P)-bd_dom_sf"/>
</dbReference>
<evidence type="ECO:0000259" key="4">
    <source>
        <dbReference type="SMART" id="SM00822"/>
    </source>
</evidence>
<evidence type="ECO:0000313" key="6">
    <source>
        <dbReference type="Proteomes" id="UP000317036"/>
    </source>
</evidence>
<evidence type="ECO:0000256" key="3">
    <source>
        <dbReference type="RuleBase" id="RU000363"/>
    </source>
</evidence>
<dbReference type="EMBL" id="VNJI01000021">
    <property type="protein sequence ID" value="TVY08654.1"/>
    <property type="molecule type" value="Genomic_DNA"/>
</dbReference>
<comment type="similarity">
    <text evidence="1 3">Belongs to the short-chain dehydrogenases/reductases (SDR) family.</text>
</comment>
<dbReference type="OrthoDB" id="9775296at2"/>
<dbReference type="PRINTS" id="PR00081">
    <property type="entry name" value="GDHRDH"/>
</dbReference>
<feature type="domain" description="Ketoreductase" evidence="4">
    <location>
        <begin position="10"/>
        <end position="202"/>
    </location>
</feature>
<dbReference type="RefSeq" id="WP_144849323.1">
    <property type="nucleotide sequence ID" value="NZ_VNJI01000021.1"/>
</dbReference>
<gene>
    <name evidence="5" type="ORF">FPZ49_17675</name>
</gene>
<evidence type="ECO:0000313" key="5">
    <source>
        <dbReference type="EMBL" id="TVY08654.1"/>
    </source>
</evidence>
<dbReference type="Proteomes" id="UP000317036">
    <property type="component" value="Unassembled WGS sequence"/>
</dbReference>
<dbReference type="FunFam" id="3.40.50.720:FF:000084">
    <property type="entry name" value="Short-chain dehydrogenase reductase"/>
    <property type="match status" value="1"/>
</dbReference>
<dbReference type="PROSITE" id="PS00061">
    <property type="entry name" value="ADH_SHORT"/>
    <property type="match status" value="1"/>
</dbReference>
<name>A0A559K956_9BACL</name>